<sequence>MATEQKKPSAKSVGLEWFSLIFPDKTSRDLAVDRLQAQHVTTVWMGSDVVVEDPAGNRIHLKASE</sequence>
<dbReference type="SUPFAM" id="SSF54593">
    <property type="entry name" value="Glyoxalase/Bleomycin resistance protein/Dihydroxybiphenyl dioxygenase"/>
    <property type="match status" value="1"/>
</dbReference>
<evidence type="ECO:0008006" key="3">
    <source>
        <dbReference type="Google" id="ProtNLM"/>
    </source>
</evidence>
<evidence type="ECO:0000313" key="2">
    <source>
        <dbReference type="Proteomes" id="UP001281447"/>
    </source>
</evidence>
<accession>A0ABU5C746</accession>
<name>A0ABU5C746_9BACI</name>
<dbReference type="Proteomes" id="UP001281447">
    <property type="component" value="Unassembled WGS sequence"/>
</dbReference>
<organism evidence="1 2">
    <name type="scientific">Tigheibacillus halophilus</name>
    <dbReference type="NCBI Taxonomy" id="361280"/>
    <lineage>
        <taxon>Bacteria</taxon>
        <taxon>Bacillati</taxon>
        <taxon>Bacillota</taxon>
        <taxon>Bacilli</taxon>
        <taxon>Bacillales</taxon>
        <taxon>Bacillaceae</taxon>
        <taxon>Tigheibacillus</taxon>
    </lineage>
</organism>
<dbReference type="EMBL" id="JAWDIP010000003">
    <property type="protein sequence ID" value="MDY0395144.1"/>
    <property type="molecule type" value="Genomic_DNA"/>
</dbReference>
<keyword evidence="2" id="KW-1185">Reference proteome</keyword>
<proteinExistence type="predicted"/>
<dbReference type="InterPro" id="IPR029068">
    <property type="entry name" value="Glyas_Bleomycin-R_OHBP_Dase"/>
</dbReference>
<comment type="caution">
    <text evidence="1">The sequence shown here is derived from an EMBL/GenBank/DDBJ whole genome shotgun (WGS) entry which is preliminary data.</text>
</comment>
<gene>
    <name evidence="1" type="ORF">RWE15_12840</name>
</gene>
<evidence type="ECO:0000313" key="1">
    <source>
        <dbReference type="EMBL" id="MDY0395144.1"/>
    </source>
</evidence>
<protein>
    <recommendedName>
        <fullName evidence="3">Glyoxalase-like domain-containing protein</fullName>
    </recommendedName>
</protein>
<reference evidence="1 2" key="1">
    <citation type="submission" date="2023-10" db="EMBL/GenBank/DDBJ databases">
        <title>Virgibacillus halophilus 5B73C genome.</title>
        <authorList>
            <person name="Miliotis G."/>
            <person name="Sengupta P."/>
            <person name="Hameed A."/>
            <person name="Chuvochina M."/>
            <person name="Mcdonagh F."/>
            <person name="Simpson A.C."/>
            <person name="Singh N.K."/>
            <person name="Rekha P.D."/>
            <person name="Raman K."/>
            <person name="Hugenholtz P."/>
            <person name="Venkateswaran K."/>
        </authorList>
    </citation>
    <scope>NUCLEOTIDE SEQUENCE [LARGE SCALE GENOMIC DNA]</scope>
    <source>
        <strain evidence="1 2">5B73C</strain>
    </source>
</reference>